<dbReference type="Pfam" id="PF07963">
    <property type="entry name" value="N_methyl"/>
    <property type="match status" value="1"/>
</dbReference>
<dbReference type="Proteomes" id="UP000253562">
    <property type="component" value="Unassembled WGS sequence"/>
</dbReference>
<dbReference type="Pfam" id="PF07596">
    <property type="entry name" value="SBP_bac_10"/>
    <property type="match status" value="1"/>
</dbReference>
<gene>
    <name evidence="2" type="ORF">DTL42_03820</name>
</gene>
<evidence type="ECO:0000259" key="1">
    <source>
        <dbReference type="Pfam" id="PF07596"/>
    </source>
</evidence>
<sequence length="330" mass="35382">MTINRYHRAAFTLVELLVVIAIIGVLVSLLLPAVQAAREAARRSECQNNLRQLAIGLHNHHDTYGKFPAGSSNNPGFSNPNKRGFAWAINLLPFIEQNNIYEQYASANLLTDMTKFACCDWPNPPRNLVIDAFVCPSQPSDADRIKAGDESNGRGMAGNYLACGGNSVTADTAIYQTGAKQTDGHGASDNTNGFFQANIPKSFRDAIDGTTNTVMLGEILVNNHDADHRGRYYNAHGGDCLFSTRERPNSTVGDFVQLGCLEGSGIWQKLTPCSPVGGGTQTQIASRSLHPGGVNVALGDASVRFIPETINIDIWRAAGSSNGGEPLSGF</sequence>
<accession>A0A368KZG7</accession>
<dbReference type="NCBIfam" id="TIGR02532">
    <property type="entry name" value="IV_pilin_GFxxxE"/>
    <property type="match status" value="1"/>
</dbReference>
<dbReference type="RefSeq" id="WP_114367993.1">
    <property type="nucleotide sequence ID" value="NZ_QPEX01000010.1"/>
</dbReference>
<dbReference type="PANTHER" id="PTHR30093">
    <property type="entry name" value="GENERAL SECRETION PATHWAY PROTEIN G"/>
    <property type="match status" value="1"/>
</dbReference>
<feature type="domain" description="DUF1559" evidence="1">
    <location>
        <begin position="35"/>
        <end position="311"/>
    </location>
</feature>
<comment type="caution">
    <text evidence="2">The sequence shown here is derived from an EMBL/GenBank/DDBJ whole genome shotgun (WGS) entry which is preliminary data.</text>
</comment>
<dbReference type="EMBL" id="QPEX01000010">
    <property type="protein sequence ID" value="RCS54932.1"/>
    <property type="molecule type" value="Genomic_DNA"/>
</dbReference>
<reference evidence="2 3" key="1">
    <citation type="submission" date="2018-07" db="EMBL/GenBank/DDBJ databases">
        <title>Comparative genomes isolates from brazilian mangrove.</title>
        <authorList>
            <person name="De Araujo J.E."/>
            <person name="Taketani R.G."/>
            <person name="Silva M.C.P."/>
            <person name="Lourenco M.V."/>
            <person name="Oliveira V.M."/>
            <person name="Andreote F.D."/>
        </authorList>
    </citation>
    <scope>NUCLEOTIDE SEQUENCE [LARGE SCALE GENOMIC DNA]</scope>
    <source>
        <strain evidence="2 3">HEX PRIS-MGV</strain>
    </source>
</reference>
<name>A0A368KZG7_9BACT</name>
<dbReference type="InterPro" id="IPR011453">
    <property type="entry name" value="DUF1559"/>
</dbReference>
<dbReference type="InterPro" id="IPR045584">
    <property type="entry name" value="Pilin-like"/>
</dbReference>
<dbReference type="NCBIfam" id="TIGR04294">
    <property type="entry name" value="pre_pil_HX9DG"/>
    <property type="match status" value="1"/>
</dbReference>
<evidence type="ECO:0000313" key="2">
    <source>
        <dbReference type="EMBL" id="RCS54932.1"/>
    </source>
</evidence>
<dbReference type="InterPro" id="IPR027558">
    <property type="entry name" value="Pre_pil_HX9DG_C"/>
</dbReference>
<organism evidence="2 3">
    <name type="scientific">Bremerella cremea</name>
    <dbReference type="NCBI Taxonomy" id="1031537"/>
    <lineage>
        <taxon>Bacteria</taxon>
        <taxon>Pseudomonadati</taxon>
        <taxon>Planctomycetota</taxon>
        <taxon>Planctomycetia</taxon>
        <taxon>Pirellulales</taxon>
        <taxon>Pirellulaceae</taxon>
        <taxon>Bremerella</taxon>
    </lineage>
</organism>
<evidence type="ECO:0000313" key="3">
    <source>
        <dbReference type="Proteomes" id="UP000253562"/>
    </source>
</evidence>
<dbReference type="AlphaFoldDB" id="A0A368KZG7"/>
<dbReference type="Gene3D" id="3.30.700.10">
    <property type="entry name" value="Glycoprotein, Type 4 Pilin"/>
    <property type="match status" value="1"/>
</dbReference>
<dbReference type="OrthoDB" id="251754at2"/>
<dbReference type="InterPro" id="IPR012902">
    <property type="entry name" value="N_methyl_site"/>
</dbReference>
<dbReference type="PANTHER" id="PTHR30093:SF2">
    <property type="entry name" value="TYPE II SECRETION SYSTEM PROTEIN H"/>
    <property type="match status" value="1"/>
</dbReference>
<protein>
    <submittedName>
        <fullName evidence="2">DUF1559 domain-containing protein</fullName>
    </submittedName>
</protein>
<dbReference type="SUPFAM" id="SSF54523">
    <property type="entry name" value="Pili subunits"/>
    <property type="match status" value="1"/>
</dbReference>
<proteinExistence type="predicted"/>